<sequence length="608" mass="65686">MHAHSLRSMALRLLAGFRHRDLMGGPQTTAQRCRPATTASRPSSGRCWRRRCIALLSAMGWVTALPVHALSGADVADRINARYNDTRTHCGIGNIGDIGDIDQPAYFCAGLIVRPLEGGVAVDFWTPTPGESTAQSLSFVYLRQDVDIDRLPYSAGFILSDARTAIEQGKPMNVRCVYPLDEAVSGQSGDHGCNLGGGNTGAPDLNSCDANGVTDVAGWLAHHATNGWQCSFSANVATRFHTALQAHKAYADRTRLPSMLIAPWTIDAPRAIPFQAIYVDVSNGGQLVQAQQYQMTYYKATGEWLPILRMAFDAAGKASFSYVQEDQLDAGFTVADHLNERFNETRSECPGAKAIVYCSGVIIRAVNTKSAAWNPSADAIAKNGVSASFLRTDGHVRTPYRGTGFVFRPLDAPAPHPLTPRCIYAPDGNLHKREDGCGPSTLGPDTGPCAAIGIDTVAKWLPHYAQYGAQGCSFAVTVAGVALSFEARRTFTWPPAGYEGRNELVIVPWPPDIPGSLPLEAIFYSEPEFSRPLAQAIQLDYYTITGRFLPIVHILLPMPIAGPIFTYYPEDQATARGAAGLNAPLSFVRKGNDSAPIGQDERDAFSRP</sequence>
<evidence type="ECO:0000313" key="1">
    <source>
        <dbReference type="EMBL" id="VVE71305.1"/>
    </source>
</evidence>
<gene>
    <name evidence="1" type="ORF">PCA31118_03812</name>
</gene>
<name>A0A5E5AFJ5_9BURK</name>
<dbReference type="EMBL" id="CABPSQ010000008">
    <property type="protein sequence ID" value="VVE71305.1"/>
    <property type="molecule type" value="Genomic_DNA"/>
</dbReference>
<evidence type="ECO:0000313" key="2">
    <source>
        <dbReference type="Proteomes" id="UP000414136"/>
    </source>
</evidence>
<accession>A0A5E5AFJ5</accession>
<reference evidence="1 2" key="1">
    <citation type="submission" date="2019-08" db="EMBL/GenBank/DDBJ databases">
        <authorList>
            <person name="Peeters C."/>
        </authorList>
    </citation>
    <scope>NUCLEOTIDE SEQUENCE [LARGE SCALE GENOMIC DNA]</scope>
    <source>
        <strain evidence="1 2">LMG 31118</strain>
    </source>
</reference>
<keyword evidence="2" id="KW-1185">Reference proteome</keyword>
<dbReference type="AlphaFoldDB" id="A0A5E5AFJ5"/>
<protein>
    <submittedName>
        <fullName evidence="1">Uncharacterized protein</fullName>
    </submittedName>
</protein>
<proteinExistence type="predicted"/>
<dbReference type="Proteomes" id="UP000414136">
    <property type="component" value="Unassembled WGS sequence"/>
</dbReference>
<organism evidence="1 2">
    <name type="scientific">Pandoraea captiosa</name>
    <dbReference type="NCBI Taxonomy" id="2508302"/>
    <lineage>
        <taxon>Bacteria</taxon>
        <taxon>Pseudomonadati</taxon>
        <taxon>Pseudomonadota</taxon>
        <taxon>Betaproteobacteria</taxon>
        <taxon>Burkholderiales</taxon>
        <taxon>Burkholderiaceae</taxon>
        <taxon>Pandoraea</taxon>
    </lineage>
</organism>